<dbReference type="Gene3D" id="2.60.40.10">
    <property type="entry name" value="Immunoglobulins"/>
    <property type="match status" value="2"/>
</dbReference>
<evidence type="ECO:0000313" key="2">
    <source>
        <dbReference type="EMBL" id="BCJ94396.1"/>
    </source>
</evidence>
<organism evidence="2 3">
    <name type="scientific">Anaerocolumna cellulosilytica</name>
    <dbReference type="NCBI Taxonomy" id="433286"/>
    <lineage>
        <taxon>Bacteria</taxon>
        <taxon>Bacillati</taxon>
        <taxon>Bacillota</taxon>
        <taxon>Clostridia</taxon>
        <taxon>Lachnospirales</taxon>
        <taxon>Lachnospiraceae</taxon>
        <taxon>Anaerocolumna</taxon>
    </lineage>
</organism>
<evidence type="ECO:0000256" key="1">
    <source>
        <dbReference type="ARBA" id="ARBA00004196"/>
    </source>
</evidence>
<dbReference type="NCBIfam" id="TIGR02543">
    <property type="entry name" value="List_Bact_rpt"/>
    <property type="match status" value="15"/>
</dbReference>
<proteinExistence type="predicted"/>
<dbReference type="RefSeq" id="WP_184093366.1">
    <property type="nucleotide sequence ID" value="NZ_AP023367.1"/>
</dbReference>
<sequence length="2784" mass="310689">MKKMKRIVAFMICFTIILSDLTVPSIAKGASTVPKETKQVRVYGNIFYNINENGSNSSKIVRKQLNEYPFNLYYSNTAGETKSFELKTDGNGDYSFLLKDSKGIKKTWIQIESKNAAVLVTSNILKKGKAFKSLVFESRKKTVPKGSSSLQMNINIYSPDVKGAINIARVIKDARGFAQNEMGIQVPPVLVLWKPGYGDDSYAINETISGNTVGGIVLSGKDNDERDESVIVHEYGHWVYGTLREDGRFAWGDHSSSNKIDARLAYSEGLATFFGQAFLDNEYYVDKGNANSGLAYSLENLPSNFPSGEKNEAHVASVLWDTIDTYNTNESWDNVAEDLGKVLSRNADVVRQSDIYIGSIKDPIHTFLIYNCTIRDFYNKYVESEIRKNSQEALDFWTIFEKNDMQYDDEKPTISLKDNKKIYVINNNMNSISVNLYDNVTVAKAEFYINGKKTNTYRNPASNLVYSIPKSELKKGLNKLTIKAYDHAGNYVSSEASLAKNVFPTKDFYKISIGNANVDLSNVSYRTPYSVEYIDLFLEDDDTPSTLSGNMFSLLEIGAASLDEQLTDEIQEAETPEDIPFSETMYEIAETYALTNAREEYGLIGQDEISQIHTFEVENGNDYGLLVDDTLGDFEITLTSPDGTQYTNTSLEEIPEVETSEGELPAQEDLQNQYILNLGTSGFMMFQPEAGVWSYTIKNLGTESNYHAGIFTKLSAPTITNESELLNIQDGSLVELQANIATGSAISIQLTGENSGIEVVDSIEVDAKNNGNFSYTFEALPDDTYNVELYITEDGRKVSWSKEADIVVDSSVPEIILDDDYEFYTYSDIAVVQGIARNAAEVSVSLNGEGVVVNSGSKDEFTFGTDWLNLQPGNNAVVIIAKTKTGKTAVKEVTLFSDTSDEGEEEANLPVIESVLFNGKEESTIHNSAEIGVKLANKELSNYKVYAIYNSKKYDFIPTGNHFTLNFNPEEESGNYYITIYAESKWQMSDKKEIELTVIKNDGKIYVKSRPEDINIEEGETATLNISDIIGGTNYEIQSDVGNIQNGQWKYTPELPGMYEVNFIVSKDETLLTVTFDVIVDQSVGFKLKLNPNGGNLSNNTKYVYYDQIYGVLPTPARVGYTFDGWYTQAEGGEKVDSAKIVTIEDARTLYAHWKGITIAVNLNANGGTVNPISAKVVYGSEYGELPVPYRENYFFNGWYTAMSGGTLVTDNTLVKVTSTQYLYARWTSKTYSITLNPDVGTVTPTTKQVTHGKTYGTLPSAIKAGYTFGGWFTELAGDVEVTENTEVVSKSQHALYAKWNPIYYTIYFNSNGGLVDKDSKEVTYGQSYGELPVPERENFEFIGWYTLPVGGTEITVESTVNITTETMLYARWSGVTVMAKLEANGGTVSSDFKQVFYGGRYGTLPTPQREGYIFDGWYLVKEGGQKLTESTRVNDLKEHTLYAHWSKFDYRVNFNANGGGVSPANKTLPYNTPYGTLPTPTRGGHTFLGWYTSLSEDAKPVYSDTIFKSSSDQTLYAHWKPNEYKVWLNGNGVKLNKDSITLTYGQAYGELPVLQLKNYTFNGWYTQPSGGYIINPAQIYNWNCDQTIYAQWSGKEYTVSFELEGGTSGISQIKVNYGQAYVNLPVPYRLGYTFAGWFTTRDGNKMVINTDIVRMTEDQTLYARWEVMKPTVTFQANGGMMVVNGESVPSYNTNVAYGGTYGTLYTPVRDGFTFTGWYTIHNNTEILVTPGYTNQTTTSHMVYAKWIANSYEVNFMAEDNESILSSMKVTYGYSYGNLPTPTKEHFTFNGWYTKPEGGELINNTSVVKIVAPQNLYARWLGNYVKVNFNGNGGSVSSASSLIRYQSDYGYLQIPSRVGYDFKGWYTEPAGGTKITELSKVNTTEEHTLYAQWNLTKITVTLDYGFDGKSSTMTMYYDRAMGSIPAPERPGYRFDGWFARYADKAVTAETVVNTTVDFTLYGKWTGNSYQVYLDANGGSVVQNNYTVTNGNSYNAILVNPYRQGFTFGGWYTERSGGMLINSGSYANLTSDTTLYAHWLEDTYRIYFYPNGGSLPYLNTTVNKDELFSDFPTPTKTGYSFEGWYTNYRLDTPVYYTTGLSNLYAKWTPNSYTVHFDANSGKVSTSVKSVNYETAYGELPTPTKKGHLFLGWYTQKVGGNVITAASTMYETKNSTLYAQWSGAAVTVSYDSNGGSVINSTKTVYYEQTYGGLPTPTRTGYTFDGWSTAISEGTLIDSSSIVENEEEHTLYAQWRPITPTINLNPIGGTVLENGIKVNISSVIRTYGDTYGILPVASKAGYIFDGWYMSTTGKDKITEETIVTATSSVTLYAHWTAVENVVAFHPMGGILQEQSKTLKVTYDSLYGTLPIPEKTGYTFLGWFTEENGGAIIINNTRVTILGNQQLYARWQRKTYSINFDGNGGIFFEKNKQYPVIPKYILFEADYGTLPTPTRTGYQFEGWFTSKEEGEEVFFHTKMKEPYSGTVYARWRATSYDVTLVSDGGPVGLTKQVMVNGTYGELPTPERAYYSFNGWFTATVGGNRITQESKYEYSSSSTLYAQWKPDTFTVTLDPNGGSVTTESIKVVYEGTYGSLPTPTRKNYTFVGWYTSAEDGKNVWSGTILTVPADITIYARWNPNPYALTYHANGGSVYPNSKLIVNNENYGDLPIPTYFGYLFEGWYTDSSSGELITNADLVNVTEAQKIYAQWRVKNPTITFNPNGGKVDTPTKIVTYKGTYGELPVPELSNCSFEGWYTAQTGGTKIIENTPVNIADSQTLYARWKANNIR</sequence>
<accession>A0A6S6QXE3</accession>
<protein>
    <submittedName>
        <fullName evidence="2">Uncharacterized protein</fullName>
    </submittedName>
</protein>
<dbReference type="GO" id="GO:0004553">
    <property type="term" value="F:hydrolase activity, hydrolyzing O-glycosyl compounds"/>
    <property type="evidence" value="ECO:0007669"/>
    <property type="project" value="InterPro"/>
</dbReference>
<gene>
    <name evidence="2" type="ORF">acsn021_19650</name>
</gene>
<keyword evidence="3" id="KW-1185">Reference proteome</keyword>
<name>A0A6S6QXE3_9FIRM</name>
<dbReference type="Proteomes" id="UP000515561">
    <property type="component" value="Chromosome"/>
</dbReference>
<dbReference type="GO" id="GO:0030313">
    <property type="term" value="C:cell envelope"/>
    <property type="evidence" value="ECO:0007669"/>
    <property type="project" value="UniProtKB-SubCell"/>
</dbReference>
<dbReference type="Pfam" id="PF09479">
    <property type="entry name" value="Flg_new"/>
    <property type="match status" value="23"/>
</dbReference>
<dbReference type="InterPro" id="IPR013378">
    <property type="entry name" value="InlB-like_B-rpt"/>
</dbReference>
<dbReference type="InterPro" id="IPR000757">
    <property type="entry name" value="Beta-glucanase-like"/>
</dbReference>
<dbReference type="KEGG" id="acel:acsn021_19650"/>
<dbReference type="Gene3D" id="2.60.40.4270">
    <property type="entry name" value="Listeria-Bacteroides repeat domain"/>
    <property type="match status" value="23"/>
</dbReference>
<reference evidence="2 3" key="1">
    <citation type="journal article" date="2016" name="Int. J. Syst. Evol. Microbiol.">
        <title>Descriptions of Anaerotaenia torta gen. nov., sp. nov. and Anaerocolumna cellulosilytica gen. nov., sp. nov. isolated from a methanogenic reactor of cattle waste.</title>
        <authorList>
            <person name="Uek A."/>
            <person name="Ohtaki Y."/>
            <person name="Kaku N."/>
            <person name="Ueki K."/>
        </authorList>
    </citation>
    <scope>NUCLEOTIDE SEQUENCE [LARGE SCALE GENOMIC DNA]</scope>
    <source>
        <strain evidence="2 3">SN021</strain>
    </source>
</reference>
<dbReference type="InterPro" id="IPR013783">
    <property type="entry name" value="Ig-like_fold"/>
</dbReference>
<evidence type="ECO:0000313" key="3">
    <source>
        <dbReference type="Proteomes" id="UP000515561"/>
    </source>
</evidence>
<dbReference type="PROSITE" id="PS51762">
    <property type="entry name" value="GH16_2"/>
    <property type="match status" value="1"/>
</dbReference>
<comment type="subcellular location">
    <subcellularLocation>
        <location evidence="1">Cell envelope</location>
    </subcellularLocation>
</comment>
<dbReference type="GO" id="GO:0005975">
    <property type="term" value="P:carbohydrate metabolic process"/>
    <property type="evidence" value="ECO:0007669"/>
    <property type="project" value="InterPro"/>
</dbReference>
<dbReference type="EMBL" id="AP023367">
    <property type="protein sequence ID" value="BCJ94396.1"/>
    <property type="molecule type" value="Genomic_DNA"/>
</dbReference>
<dbReference type="InterPro" id="IPR042229">
    <property type="entry name" value="Listeria/Bacterioides_rpt_sf"/>
</dbReference>